<dbReference type="PANTHER" id="PTHR34846:SF11">
    <property type="entry name" value="4-CARBOXYMUCONOLACTONE DECARBOXYLASE FAMILY PROTEIN (AFU_ORTHOLOGUE AFUA_6G11590)"/>
    <property type="match status" value="1"/>
</dbReference>
<name>A0AAU8A3D1_9BURK</name>
<protein>
    <submittedName>
        <fullName evidence="2">Carboxymuconolactone decarboxylase family protein</fullName>
    </submittedName>
</protein>
<organism evidence="2">
    <name type="scientific">Polynucleobacter sp. UK-FUSCHL-C3</name>
    <dbReference type="NCBI Taxonomy" id="2955208"/>
    <lineage>
        <taxon>Bacteria</taxon>
        <taxon>Pseudomonadati</taxon>
        <taxon>Pseudomonadota</taxon>
        <taxon>Betaproteobacteria</taxon>
        <taxon>Burkholderiales</taxon>
        <taxon>Burkholderiaceae</taxon>
        <taxon>Polynucleobacter</taxon>
    </lineage>
</organism>
<dbReference type="PANTHER" id="PTHR34846">
    <property type="entry name" value="4-CARBOXYMUCONOLACTONE DECARBOXYLASE FAMILY PROTEIN (AFU_ORTHOLOGUE AFUA_6G11590)"/>
    <property type="match status" value="1"/>
</dbReference>
<reference evidence="2" key="1">
    <citation type="submission" date="2022-06" db="EMBL/GenBank/DDBJ databases">
        <title>New Polynucleobacter species.</title>
        <authorList>
            <person name="Hahn M.W."/>
        </authorList>
    </citation>
    <scope>NUCLEOTIDE SEQUENCE</scope>
    <source>
        <strain evidence="2">UK-FUSCHL-C3</strain>
    </source>
</reference>
<proteinExistence type="predicted"/>
<accession>A0AAU8A3D1</accession>
<dbReference type="SUPFAM" id="SSF69118">
    <property type="entry name" value="AhpD-like"/>
    <property type="match status" value="1"/>
</dbReference>
<sequence>MSNSRLIPYQPLDLSEPADLVAEIRKRRGGQFINLDRMLLHSEPFARGWNVFIGNVREKLSLDPKLRELGMCGVAILNGAEYEFFHHAPPFLKAGGTQEQVDAMRHLGQKTFNPDCFSDLENDVLELTLQMTRHIKVDPALMERLLNVLGSTALVELVGVIASYNMVSRFLIALDIHPEDHPLSS</sequence>
<dbReference type="InterPro" id="IPR003779">
    <property type="entry name" value="CMD-like"/>
</dbReference>
<feature type="domain" description="Carboxymuconolactone decarboxylase-like" evidence="1">
    <location>
        <begin position="45"/>
        <end position="104"/>
    </location>
</feature>
<dbReference type="InterPro" id="IPR029032">
    <property type="entry name" value="AhpD-like"/>
</dbReference>
<evidence type="ECO:0000313" key="2">
    <source>
        <dbReference type="EMBL" id="XCC58114.1"/>
    </source>
</evidence>
<dbReference type="GO" id="GO:0051920">
    <property type="term" value="F:peroxiredoxin activity"/>
    <property type="evidence" value="ECO:0007669"/>
    <property type="project" value="InterPro"/>
</dbReference>
<dbReference type="Gene3D" id="1.20.1290.10">
    <property type="entry name" value="AhpD-like"/>
    <property type="match status" value="1"/>
</dbReference>
<dbReference type="RefSeq" id="WP_353439275.1">
    <property type="nucleotide sequence ID" value="NZ_CP099959.1"/>
</dbReference>
<evidence type="ECO:0000259" key="1">
    <source>
        <dbReference type="Pfam" id="PF02627"/>
    </source>
</evidence>
<dbReference type="AlphaFoldDB" id="A0AAU8A3D1"/>
<dbReference type="Pfam" id="PF02627">
    <property type="entry name" value="CMD"/>
    <property type="match status" value="1"/>
</dbReference>
<dbReference type="EMBL" id="CP099959">
    <property type="protein sequence ID" value="XCC58114.1"/>
    <property type="molecule type" value="Genomic_DNA"/>
</dbReference>
<gene>
    <name evidence="2" type="ORF">NKE59_02155</name>
</gene>